<evidence type="ECO:0000256" key="5">
    <source>
        <dbReference type="ARBA" id="ARBA00022842"/>
    </source>
</evidence>
<dbReference type="AlphaFoldDB" id="A0A381QKD5"/>
<dbReference type="SUPFAM" id="SSF52440">
    <property type="entry name" value="PreATP-grasp domain"/>
    <property type="match status" value="1"/>
</dbReference>
<dbReference type="GO" id="GO:0016874">
    <property type="term" value="F:ligase activity"/>
    <property type="evidence" value="ECO:0007669"/>
    <property type="project" value="UniProtKB-KW"/>
</dbReference>
<keyword evidence="4" id="KW-0067">ATP-binding</keyword>
<dbReference type="InterPro" id="IPR051602">
    <property type="entry name" value="ACC_Biotin_Carboxylase"/>
</dbReference>
<keyword evidence="2" id="KW-0479">Metal-binding</keyword>
<dbReference type="InterPro" id="IPR011764">
    <property type="entry name" value="Biotin_carboxylation_dom"/>
</dbReference>
<dbReference type="EMBL" id="UINC01001383">
    <property type="protein sequence ID" value="SUZ79338.1"/>
    <property type="molecule type" value="Genomic_DNA"/>
</dbReference>
<feature type="domain" description="ATP-grasp" evidence="6">
    <location>
        <begin position="120"/>
        <end position="317"/>
    </location>
</feature>
<dbReference type="Gene3D" id="3.30.470.20">
    <property type="entry name" value="ATP-grasp fold, B domain"/>
    <property type="match status" value="1"/>
</dbReference>
<dbReference type="SUPFAM" id="SSF56059">
    <property type="entry name" value="Glutathione synthetase ATP-binding domain-like"/>
    <property type="match status" value="1"/>
</dbReference>
<dbReference type="PROSITE" id="PS00867">
    <property type="entry name" value="CPSASE_2"/>
    <property type="match status" value="1"/>
</dbReference>
<dbReference type="PANTHER" id="PTHR48095">
    <property type="entry name" value="PYRUVATE CARBOXYLASE SUBUNIT A"/>
    <property type="match status" value="1"/>
</dbReference>
<evidence type="ECO:0000256" key="4">
    <source>
        <dbReference type="ARBA" id="ARBA00022840"/>
    </source>
</evidence>
<evidence type="ECO:0000259" key="7">
    <source>
        <dbReference type="PROSITE" id="PS50979"/>
    </source>
</evidence>
<accession>A0A381QKD5</accession>
<dbReference type="InterPro" id="IPR011054">
    <property type="entry name" value="Rudment_hybrid_motif"/>
</dbReference>
<reference evidence="8" key="1">
    <citation type="submission" date="2018-05" db="EMBL/GenBank/DDBJ databases">
        <authorList>
            <person name="Lanie J.A."/>
            <person name="Ng W.-L."/>
            <person name="Kazmierczak K.M."/>
            <person name="Andrzejewski T.M."/>
            <person name="Davidsen T.M."/>
            <person name="Wayne K.J."/>
            <person name="Tettelin H."/>
            <person name="Glass J.I."/>
            <person name="Rusch D."/>
            <person name="Podicherti R."/>
            <person name="Tsui H.-C.T."/>
            <person name="Winkler M.E."/>
        </authorList>
    </citation>
    <scope>NUCLEOTIDE SEQUENCE</scope>
</reference>
<dbReference type="Pfam" id="PF02785">
    <property type="entry name" value="Biotin_carb_C"/>
    <property type="match status" value="1"/>
</dbReference>
<dbReference type="InterPro" id="IPR005481">
    <property type="entry name" value="BC-like_N"/>
</dbReference>
<dbReference type="InterPro" id="IPR005482">
    <property type="entry name" value="Biotin_COase_C"/>
</dbReference>
<gene>
    <name evidence="8" type="ORF">METZ01_LOCUS32192</name>
</gene>
<evidence type="ECO:0000313" key="8">
    <source>
        <dbReference type="EMBL" id="SUZ79338.1"/>
    </source>
</evidence>
<evidence type="ECO:0000256" key="3">
    <source>
        <dbReference type="ARBA" id="ARBA00022741"/>
    </source>
</evidence>
<dbReference type="InterPro" id="IPR005479">
    <property type="entry name" value="CPAse_ATP-bd"/>
</dbReference>
<dbReference type="PROSITE" id="PS50975">
    <property type="entry name" value="ATP_GRASP"/>
    <property type="match status" value="1"/>
</dbReference>
<organism evidence="8">
    <name type="scientific">marine metagenome</name>
    <dbReference type="NCBI Taxonomy" id="408172"/>
    <lineage>
        <taxon>unclassified sequences</taxon>
        <taxon>metagenomes</taxon>
        <taxon>ecological metagenomes</taxon>
    </lineage>
</organism>
<sequence>MFKKILIANRGEIAIRIIRACREMNIKTVAVYSKADELSLHVKFADEAICIGEGPPLKSYLNIPRIIAAGEISNADAIHPGYGFLAESGKFSAICKENDFSFIGPDADIIESMGDKINAKNIAKETNIPIISGSDDAVGSVNQLIEISNHIGYPIMLKASSGGGGKGMRIVESTSDLEQSFSIVKSEADKAFGNSEIYVEKFIKNARHIEIQIVGDKFGNYIHLGERECSIQRNNQKLIEESPSSFLDDNLRKTLGEKAISLAKAVKYVGLGTVEFLVDNNKNYYFIEMNTRIQVEHTITEMVTMLDLVKEQIRLYYGDKLRIKQDMISMKGHAIECRINAEDPFNNFNPSPGKIDTLHFPGGIGVRIDSHIYAGYEIPPFYDSMIGKLIVHASNRDKAIIRMRRAIKETIIEGPKTTLPLLEKIFLNNDFIDGNFNIHFLDKFLQEEKDIKGE</sequence>
<name>A0A381QKD5_9ZZZZ</name>
<dbReference type="PROSITE" id="PS00866">
    <property type="entry name" value="CPSASE_1"/>
    <property type="match status" value="1"/>
</dbReference>
<keyword evidence="1" id="KW-0436">Ligase</keyword>
<dbReference type="SMART" id="SM00878">
    <property type="entry name" value="Biotin_carb_C"/>
    <property type="match status" value="1"/>
</dbReference>
<dbReference type="FunFam" id="3.30.1490.20:FF:000003">
    <property type="entry name" value="acetyl-CoA carboxylase isoform X1"/>
    <property type="match status" value="1"/>
</dbReference>
<evidence type="ECO:0000256" key="1">
    <source>
        <dbReference type="ARBA" id="ARBA00022598"/>
    </source>
</evidence>
<feature type="domain" description="Biotin carboxylation" evidence="7">
    <location>
        <begin position="1"/>
        <end position="446"/>
    </location>
</feature>
<dbReference type="SUPFAM" id="SSF51246">
    <property type="entry name" value="Rudiment single hybrid motif"/>
    <property type="match status" value="1"/>
</dbReference>
<dbReference type="Pfam" id="PF00289">
    <property type="entry name" value="Biotin_carb_N"/>
    <property type="match status" value="1"/>
</dbReference>
<evidence type="ECO:0000256" key="2">
    <source>
        <dbReference type="ARBA" id="ARBA00022723"/>
    </source>
</evidence>
<dbReference type="GO" id="GO:0046872">
    <property type="term" value="F:metal ion binding"/>
    <property type="evidence" value="ECO:0007669"/>
    <property type="project" value="UniProtKB-KW"/>
</dbReference>
<dbReference type="NCBIfam" id="NF006367">
    <property type="entry name" value="PRK08591.1"/>
    <property type="match status" value="1"/>
</dbReference>
<keyword evidence="3" id="KW-0547">Nucleotide-binding</keyword>
<keyword evidence="5" id="KW-0460">Magnesium</keyword>
<evidence type="ECO:0000259" key="6">
    <source>
        <dbReference type="PROSITE" id="PS50975"/>
    </source>
</evidence>
<dbReference type="PANTHER" id="PTHR48095:SF2">
    <property type="entry name" value="BIOTIN CARBOXYLASE, CHLOROPLASTIC"/>
    <property type="match status" value="1"/>
</dbReference>
<dbReference type="Pfam" id="PF02786">
    <property type="entry name" value="CPSase_L_D2"/>
    <property type="match status" value="1"/>
</dbReference>
<protein>
    <submittedName>
        <fullName evidence="8">Uncharacterized protein</fullName>
    </submittedName>
</protein>
<proteinExistence type="predicted"/>
<dbReference type="PROSITE" id="PS50979">
    <property type="entry name" value="BC"/>
    <property type="match status" value="1"/>
</dbReference>
<dbReference type="InterPro" id="IPR011761">
    <property type="entry name" value="ATP-grasp"/>
</dbReference>
<dbReference type="GO" id="GO:0005524">
    <property type="term" value="F:ATP binding"/>
    <property type="evidence" value="ECO:0007669"/>
    <property type="project" value="UniProtKB-KW"/>
</dbReference>
<dbReference type="InterPro" id="IPR016185">
    <property type="entry name" value="PreATP-grasp_dom_sf"/>
</dbReference>
<dbReference type="NCBIfam" id="TIGR00514">
    <property type="entry name" value="accC"/>
    <property type="match status" value="1"/>
</dbReference>
<dbReference type="InterPro" id="IPR004549">
    <property type="entry name" value="Acetyl_CoA_COase_biotin_COase"/>
</dbReference>
<dbReference type="FunFam" id="3.40.50.20:FF:000010">
    <property type="entry name" value="Propionyl-CoA carboxylase subunit alpha"/>
    <property type="match status" value="1"/>
</dbReference>